<protein>
    <submittedName>
        <fullName evidence="2">Phage major capsid protein</fullName>
    </submittedName>
</protein>
<dbReference type="SUPFAM" id="SSF56563">
    <property type="entry name" value="Major capsid protein gp5"/>
    <property type="match status" value="1"/>
</dbReference>
<accession>A0ABV6CNP8</accession>
<organism evidence="2 3">
    <name type="scientific">Paracoccus rhizosphaerae</name>
    <dbReference type="NCBI Taxonomy" id="1133347"/>
    <lineage>
        <taxon>Bacteria</taxon>
        <taxon>Pseudomonadati</taxon>
        <taxon>Pseudomonadota</taxon>
        <taxon>Alphaproteobacteria</taxon>
        <taxon>Rhodobacterales</taxon>
        <taxon>Paracoccaceae</taxon>
        <taxon>Paracoccus</taxon>
    </lineage>
</organism>
<reference evidence="2 3" key="1">
    <citation type="submission" date="2024-09" db="EMBL/GenBank/DDBJ databases">
        <authorList>
            <person name="Sun Q."/>
            <person name="Mori K."/>
        </authorList>
    </citation>
    <scope>NUCLEOTIDE SEQUENCE [LARGE SCALE GENOMIC DNA]</scope>
    <source>
        <strain evidence="2 3">CCM 7904</strain>
    </source>
</reference>
<name>A0ABV6CNP8_9RHOB</name>
<dbReference type="EMBL" id="JBHLWQ010000135">
    <property type="protein sequence ID" value="MFC0201470.1"/>
    <property type="molecule type" value="Genomic_DNA"/>
</dbReference>
<comment type="caution">
    <text evidence="2">The sequence shown here is derived from an EMBL/GenBank/DDBJ whole genome shotgun (WGS) entry which is preliminary data.</text>
</comment>
<dbReference type="Proteomes" id="UP001589795">
    <property type="component" value="Unassembled WGS sequence"/>
</dbReference>
<keyword evidence="3" id="KW-1185">Reference proteome</keyword>
<feature type="domain" description="Phage capsid-like C-terminal" evidence="1">
    <location>
        <begin position="84"/>
        <end position="250"/>
    </location>
</feature>
<gene>
    <name evidence="2" type="ORF">ACFFIZ_14430</name>
</gene>
<dbReference type="Pfam" id="PF05065">
    <property type="entry name" value="Phage_capsid"/>
    <property type="match status" value="1"/>
</dbReference>
<evidence type="ECO:0000259" key="1">
    <source>
        <dbReference type="Pfam" id="PF05065"/>
    </source>
</evidence>
<evidence type="ECO:0000313" key="3">
    <source>
        <dbReference type="Proteomes" id="UP001589795"/>
    </source>
</evidence>
<dbReference type="RefSeq" id="WP_265507191.1">
    <property type="nucleotide sequence ID" value="NZ_JAOTBE010000026.1"/>
</dbReference>
<proteinExistence type="predicted"/>
<sequence length="341" mass="34773">MNVSIRNSVARAAYSAFMSAAKSSDQRGDATGFAAKAFPGDRITQEILLRGATGPLTTGDATQISETVGAFIGGLAPLSAAARLMARGLPISLTSRASVAIPYRTGRAALTWVGEGEAIPVKSYALSASRVGPLKKIAGVTVHSREFSRSTSAAPIFERLLREDAADALDVAVFGSTAASDIAPAGLLDGVTPLPATVGGGLAAMEGDLIALSAAVTTAGAQTVVIVTTPELAATIKIRKPELADMVWPALGLPAGRVVAIDPDAFAFASGLVDIEASKSAVLHMDDEAPTQLSIAGSPNAVAAPARSMFQTDLIATRLIFDVSFAMRAPGLVAFIDGAAW</sequence>
<dbReference type="InterPro" id="IPR054612">
    <property type="entry name" value="Phage_capsid-like_C"/>
</dbReference>
<evidence type="ECO:0000313" key="2">
    <source>
        <dbReference type="EMBL" id="MFC0201470.1"/>
    </source>
</evidence>